<accession>A0A1H0X1D4</accession>
<dbReference type="STRING" id="405564.SAMN04487905_12137"/>
<name>A0A1H0X1D4_9ACTN</name>
<protein>
    <submittedName>
        <fullName evidence="2">Uncharacterized protein</fullName>
    </submittedName>
</protein>
<feature type="region of interest" description="Disordered" evidence="1">
    <location>
        <begin position="1"/>
        <end position="22"/>
    </location>
</feature>
<evidence type="ECO:0000256" key="1">
    <source>
        <dbReference type="SAM" id="MobiDB-lite"/>
    </source>
</evidence>
<evidence type="ECO:0000313" key="2">
    <source>
        <dbReference type="EMBL" id="SDP96758.1"/>
    </source>
</evidence>
<organism evidence="2 3">
    <name type="scientific">Actinopolyspora xinjiangensis</name>
    <dbReference type="NCBI Taxonomy" id="405564"/>
    <lineage>
        <taxon>Bacteria</taxon>
        <taxon>Bacillati</taxon>
        <taxon>Actinomycetota</taxon>
        <taxon>Actinomycetes</taxon>
        <taxon>Actinopolysporales</taxon>
        <taxon>Actinopolysporaceae</taxon>
        <taxon>Actinopolyspora</taxon>
    </lineage>
</organism>
<gene>
    <name evidence="2" type="ORF">SAMN04487905_12137</name>
</gene>
<reference evidence="3" key="1">
    <citation type="submission" date="2016-10" db="EMBL/GenBank/DDBJ databases">
        <authorList>
            <person name="Varghese N."/>
            <person name="Submissions S."/>
        </authorList>
    </citation>
    <scope>NUCLEOTIDE SEQUENCE [LARGE SCALE GENOMIC DNA]</scope>
    <source>
        <strain evidence="3">DSM 46732</strain>
    </source>
</reference>
<dbReference type="EMBL" id="FNJR01000021">
    <property type="protein sequence ID" value="SDP96758.1"/>
    <property type="molecule type" value="Genomic_DNA"/>
</dbReference>
<sequence>MPSSGAKQAKPSSPELAHPVDQLVDLGDRDAGGVLASGLVGSLVRPNRGKILLVTGHPLVPSLLSSTAAHYCGSGKR</sequence>
<proteinExistence type="predicted"/>
<dbReference type="AlphaFoldDB" id="A0A1H0X1D4"/>
<dbReference type="Proteomes" id="UP000199497">
    <property type="component" value="Unassembled WGS sequence"/>
</dbReference>
<evidence type="ECO:0000313" key="3">
    <source>
        <dbReference type="Proteomes" id="UP000199497"/>
    </source>
</evidence>
<keyword evidence="3" id="KW-1185">Reference proteome</keyword>